<comment type="caution">
    <text evidence="2">The sequence shown here is derived from an EMBL/GenBank/DDBJ whole genome shotgun (WGS) entry which is preliminary data.</text>
</comment>
<proteinExistence type="predicted"/>
<sequence>MILKALSKPESLHRLQRLVIRSHDPSPYLQDLRNREQGYKYESELQFYLSRILHLFHSIPFVILYDVRIPIGNSFFQIDCLLLTPNFGLIIETKGASGKMSFSQNAHFFHYDKGEMSNPIAQAEEQRDQLQNFLKLDDYPIQYVVGLGHPNVFVSTDESSEWVREIVVPFNLLKNVIKKLFEKYDTQKMEKEKLINLGHYIKSHHKEERVFFNVDFSTIEPGVICPECQRLKMARDKFNWKCVHCGFTSVDAHYEDILDWFSFMGVKKIKNKECRAFLHLSNPSTSFNLLRNCSLLEPRGKNRGRYYVLKE</sequence>
<gene>
    <name evidence="2" type="ORF">GGQ92_002876</name>
</gene>
<dbReference type="Pfam" id="PF08378">
    <property type="entry name" value="NERD"/>
    <property type="match status" value="1"/>
</dbReference>
<name>A0A841RS72_9BACI</name>
<dbReference type="Proteomes" id="UP000572212">
    <property type="component" value="Unassembled WGS sequence"/>
</dbReference>
<dbReference type="EMBL" id="JACHON010000021">
    <property type="protein sequence ID" value="MBB6514055.1"/>
    <property type="molecule type" value="Genomic_DNA"/>
</dbReference>
<dbReference type="InterPro" id="IPR011528">
    <property type="entry name" value="NERD"/>
</dbReference>
<keyword evidence="3" id="KW-1185">Reference proteome</keyword>
<organism evidence="2 3">
    <name type="scientific">Gracilibacillus halotolerans</name>
    <dbReference type="NCBI Taxonomy" id="74386"/>
    <lineage>
        <taxon>Bacteria</taxon>
        <taxon>Bacillati</taxon>
        <taxon>Bacillota</taxon>
        <taxon>Bacilli</taxon>
        <taxon>Bacillales</taxon>
        <taxon>Bacillaceae</taxon>
        <taxon>Gracilibacillus</taxon>
    </lineage>
</organism>
<accession>A0A841RS72</accession>
<protein>
    <recommendedName>
        <fullName evidence="1">NERD domain-containing protein</fullName>
    </recommendedName>
</protein>
<dbReference type="RefSeq" id="WP_184250367.1">
    <property type="nucleotide sequence ID" value="NZ_BAAACU010000048.1"/>
</dbReference>
<evidence type="ECO:0000259" key="1">
    <source>
        <dbReference type="PROSITE" id="PS50965"/>
    </source>
</evidence>
<dbReference type="PROSITE" id="PS50965">
    <property type="entry name" value="NERD"/>
    <property type="match status" value="1"/>
</dbReference>
<reference evidence="2 3" key="1">
    <citation type="submission" date="2020-08" db="EMBL/GenBank/DDBJ databases">
        <title>Genomic Encyclopedia of Type Strains, Phase IV (KMG-IV): sequencing the most valuable type-strain genomes for metagenomic binning, comparative biology and taxonomic classification.</title>
        <authorList>
            <person name="Goeker M."/>
        </authorList>
    </citation>
    <scope>NUCLEOTIDE SEQUENCE [LARGE SCALE GENOMIC DNA]</scope>
    <source>
        <strain evidence="2 3">DSM 11805</strain>
    </source>
</reference>
<dbReference type="AlphaFoldDB" id="A0A841RS72"/>
<feature type="domain" description="NERD" evidence="1">
    <location>
        <begin position="37"/>
        <end position="153"/>
    </location>
</feature>
<evidence type="ECO:0000313" key="3">
    <source>
        <dbReference type="Proteomes" id="UP000572212"/>
    </source>
</evidence>
<evidence type="ECO:0000313" key="2">
    <source>
        <dbReference type="EMBL" id="MBB6514055.1"/>
    </source>
</evidence>